<dbReference type="Pfam" id="PF01984">
    <property type="entry name" value="dsDNA_bind"/>
    <property type="match status" value="1"/>
</dbReference>
<dbReference type="InterPro" id="IPR036883">
    <property type="entry name" value="PDCD5-like_sf"/>
</dbReference>
<dbReference type="GO" id="GO:0003677">
    <property type="term" value="F:DNA binding"/>
    <property type="evidence" value="ECO:0007669"/>
    <property type="project" value="InterPro"/>
</dbReference>
<dbReference type="SUPFAM" id="SSF46950">
    <property type="entry name" value="Double-stranded DNA-binding domain"/>
    <property type="match status" value="1"/>
</dbReference>
<dbReference type="Gene3D" id="1.10.8.140">
    <property type="entry name" value="PDCD5-like"/>
    <property type="match status" value="1"/>
</dbReference>
<dbReference type="Proteomes" id="UP000008743">
    <property type="component" value="Unassembled WGS sequence"/>
</dbReference>
<dbReference type="OrthoDB" id="10252486at2759"/>
<dbReference type="EMBL" id="KE346371">
    <property type="protein sequence ID" value="KJE96306.1"/>
    <property type="molecule type" value="Genomic_DNA"/>
</dbReference>
<evidence type="ECO:0000313" key="3">
    <source>
        <dbReference type="EMBL" id="KJE96306.1"/>
    </source>
</evidence>
<reference evidence="4" key="1">
    <citation type="submission" date="2011-02" db="EMBL/GenBank/DDBJ databases">
        <title>The Genome Sequence of Capsaspora owczarzaki ATCC 30864.</title>
        <authorList>
            <person name="Russ C."/>
            <person name="Cuomo C."/>
            <person name="Burger G."/>
            <person name="Gray M.W."/>
            <person name="Holland P.W.H."/>
            <person name="King N."/>
            <person name="Lang F.B.F."/>
            <person name="Roger A.J."/>
            <person name="Ruiz-Trillo I."/>
            <person name="Young S.K."/>
            <person name="Zeng Q."/>
            <person name="Gargeya S."/>
            <person name="Alvarado L."/>
            <person name="Berlin A."/>
            <person name="Chapman S.B."/>
            <person name="Chen Z."/>
            <person name="Freedman E."/>
            <person name="Gellesch M."/>
            <person name="Goldberg J."/>
            <person name="Griggs A."/>
            <person name="Gujja S."/>
            <person name="Heilman E."/>
            <person name="Heiman D."/>
            <person name="Howarth C."/>
            <person name="Mehta T."/>
            <person name="Neiman D."/>
            <person name="Pearson M."/>
            <person name="Roberts A."/>
            <person name="Saif S."/>
            <person name="Shea T."/>
            <person name="Shenoy N."/>
            <person name="Sisk P."/>
            <person name="Stolte C."/>
            <person name="Sykes S."/>
            <person name="White J."/>
            <person name="Yandava C."/>
            <person name="Haas B."/>
            <person name="Nusbaum C."/>
            <person name="Birren B."/>
        </authorList>
    </citation>
    <scope>NUCLEOTIDE SEQUENCE</scope>
    <source>
        <strain evidence="4">ATCC 30864</strain>
    </source>
</reference>
<name>A0A0D2UMN9_CAPO3</name>
<dbReference type="InterPro" id="IPR002836">
    <property type="entry name" value="PDCD5-like"/>
</dbReference>
<dbReference type="PhylomeDB" id="A0A0D2UMN9"/>
<dbReference type="GO" id="GO:0005634">
    <property type="term" value="C:nucleus"/>
    <property type="evidence" value="ECO:0007669"/>
    <property type="project" value="TreeGrafter"/>
</dbReference>
<sequence length="143" mass="15531">MADGDDELAAIRARRMAELQQKSGQGQSLPGGVPGMGGAGGNNAAKQEEAARRETEVRQSLLMQILEQEARARLGRIASVKPEKARAVEDLLIRMAKSGQLPGMVDEPQLIKLLSQVSEVENSKKASKLTYTRKTLDDDDDDE</sequence>
<proteinExistence type="inferred from homology"/>
<dbReference type="PIRSF" id="PIRSF015730">
    <property type="entry name" value="TFAR19"/>
    <property type="match status" value="1"/>
</dbReference>
<dbReference type="FunCoup" id="A0A0D2UMN9">
    <property type="interactions" value="347"/>
</dbReference>
<evidence type="ECO:0008006" key="5">
    <source>
        <dbReference type="Google" id="ProtNLM"/>
    </source>
</evidence>
<comment type="similarity">
    <text evidence="1">Belongs to the PDCD5 family.</text>
</comment>
<protein>
    <recommendedName>
        <fullName evidence="5">Programmed cell death protein 5</fullName>
    </recommendedName>
</protein>
<evidence type="ECO:0000256" key="2">
    <source>
        <dbReference type="SAM" id="MobiDB-lite"/>
    </source>
</evidence>
<feature type="compositionally biased region" description="Basic and acidic residues" evidence="2">
    <location>
        <begin position="46"/>
        <end position="57"/>
    </location>
</feature>
<dbReference type="PANTHER" id="PTHR10840">
    <property type="entry name" value="PROGRAMMED CELL DEATH PROTEIN 5"/>
    <property type="match status" value="1"/>
</dbReference>
<feature type="region of interest" description="Disordered" evidence="2">
    <location>
        <begin position="122"/>
        <end position="143"/>
    </location>
</feature>
<feature type="region of interest" description="Disordered" evidence="2">
    <location>
        <begin position="1"/>
        <end position="57"/>
    </location>
</feature>
<dbReference type="InParanoid" id="A0A0D2UMN9"/>
<dbReference type="AlphaFoldDB" id="A0A0D2UMN9"/>
<dbReference type="PANTHER" id="PTHR10840:SF0">
    <property type="entry name" value="PROGRAMMED CELL DEATH PROTEIN 5"/>
    <property type="match status" value="1"/>
</dbReference>
<organism evidence="3 4">
    <name type="scientific">Capsaspora owczarzaki (strain ATCC 30864)</name>
    <dbReference type="NCBI Taxonomy" id="595528"/>
    <lineage>
        <taxon>Eukaryota</taxon>
        <taxon>Filasterea</taxon>
        <taxon>Capsaspora</taxon>
    </lineage>
</organism>
<evidence type="ECO:0000313" key="4">
    <source>
        <dbReference type="Proteomes" id="UP000008743"/>
    </source>
</evidence>
<evidence type="ECO:0000256" key="1">
    <source>
        <dbReference type="ARBA" id="ARBA00010490"/>
    </source>
</evidence>
<keyword evidence="4" id="KW-1185">Reference proteome</keyword>
<dbReference type="STRING" id="595528.A0A0D2UMN9"/>
<dbReference type="RefSeq" id="XP_004344269.2">
    <property type="nucleotide sequence ID" value="XM_004344219.2"/>
</dbReference>
<feature type="compositionally biased region" description="Gly residues" evidence="2">
    <location>
        <begin position="32"/>
        <end position="41"/>
    </location>
</feature>
<dbReference type="eggNOG" id="KOG3431">
    <property type="taxonomic scope" value="Eukaryota"/>
</dbReference>
<gene>
    <name evidence="3" type="ORF">CAOG_006648</name>
</gene>
<accession>A0A0D2UMN9</accession>
<dbReference type="GO" id="GO:0005829">
    <property type="term" value="C:cytosol"/>
    <property type="evidence" value="ECO:0007669"/>
    <property type="project" value="TreeGrafter"/>
</dbReference>